<dbReference type="PROSITE" id="PS01344">
    <property type="entry name" value="FRATAXIN_1"/>
    <property type="match status" value="1"/>
</dbReference>
<evidence type="ECO:0000256" key="8">
    <source>
        <dbReference type="ARBA" id="ARBA00023002"/>
    </source>
</evidence>
<dbReference type="NCBIfam" id="TIGR03421">
    <property type="entry name" value="FeS_CyaY"/>
    <property type="match status" value="1"/>
</dbReference>
<evidence type="ECO:0000256" key="3">
    <source>
        <dbReference type="ARBA" id="ARBA00013107"/>
    </source>
</evidence>
<evidence type="ECO:0000256" key="7">
    <source>
        <dbReference type="ARBA" id="ARBA00022946"/>
    </source>
</evidence>
<keyword evidence="8" id="KW-0560">Oxidoreductase</keyword>
<dbReference type="GO" id="GO:0006879">
    <property type="term" value="P:intracellular iron ion homeostasis"/>
    <property type="evidence" value="ECO:0007669"/>
    <property type="project" value="UniProtKB-KW"/>
</dbReference>
<dbReference type="HOGENOM" id="CLU_080880_4_1_1"/>
<dbReference type="PANTHER" id="PTHR16821">
    <property type="entry name" value="FRATAXIN"/>
    <property type="match status" value="1"/>
</dbReference>
<dbReference type="InterPro" id="IPR017789">
    <property type="entry name" value="Frataxin"/>
</dbReference>
<dbReference type="PROSITE" id="PS50810">
    <property type="entry name" value="FRATAXIN_2"/>
    <property type="match status" value="1"/>
</dbReference>
<dbReference type="Proteomes" id="UP000007148">
    <property type="component" value="Unassembled WGS sequence"/>
</dbReference>
<reference evidence="13 14" key="1">
    <citation type="journal article" date="2011" name="PLoS Pathog.">
        <title>Endophytic Life Strategies Decoded by Genome and Transcriptome Analyses of the Mutualistic Root Symbiont Piriformospora indica.</title>
        <authorList>
            <person name="Zuccaro A."/>
            <person name="Lahrmann U."/>
            <person name="Guldener U."/>
            <person name="Langen G."/>
            <person name="Pfiffi S."/>
            <person name="Biedenkopf D."/>
            <person name="Wong P."/>
            <person name="Samans B."/>
            <person name="Grimm C."/>
            <person name="Basiewicz M."/>
            <person name="Murat C."/>
            <person name="Martin F."/>
            <person name="Kogel K.H."/>
        </authorList>
    </citation>
    <scope>NUCLEOTIDE SEQUENCE [LARGE SCALE GENOMIC DNA]</scope>
    <source>
        <strain evidence="13 14">DSM 11827</strain>
    </source>
</reference>
<dbReference type="InterPro" id="IPR002908">
    <property type="entry name" value="Frataxin/CyaY"/>
</dbReference>
<evidence type="ECO:0000256" key="1">
    <source>
        <dbReference type="ARBA" id="ARBA00004173"/>
    </source>
</evidence>
<dbReference type="InterPro" id="IPR036524">
    <property type="entry name" value="Frataxin/CyaY_sf"/>
</dbReference>
<sequence length="108" mass="11909">MESLLTALETLVDEAADASYEVEYSSGVLTLKLGELGTYVINKQPPNKQIWLSSPTSGPKRYDYDVESGKWVYSRDGVSLGTLLEQELSSAFDKEIRFGIEPQDQGSA</sequence>
<name>G4U0F3_SERID</name>
<dbReference type="EC" id="1.16.3.1" evidence="3"/>
<protein>
    <recommendedName>
        <fullName evidence="3">ferroxidase</fullName>
        <ecNumber evidence="3">1.16.3.1</ecNumber>
    </recommendedName>
</protein>
<dbReference type="OMA" id="YEVEYHS"/>
<dbReference type="InParanoid" id="G4U0F3"/>
<dbReference type="GO" id="GO:0005739">
    <property type="term" value="C:mitochondrion"/>
    <property type="evidence" value="ECO:0007669"/>
    <property type="project" value="UniProtKB-SubCell"/>
</dbReference>
<dbReference type="Gene3D" id="3.30.920.10">
    <property type="entry name" value="Frataxin/CyaY"/>
    <property type="match status" value="1"/>
</dbReference>
<dbReference type="PANTHER" id="PTHR16821:SF2">
    <property type="entry name" value="FRATAXIN, MITOCHONDRIAL"/>
    <property type="match status" value="1"/>
</dbReference>
<dbReference type="STRING" id="1109443.G4U0F3"/>
<dbReference type="FunCoup" id="G4U0F3">
    <property type="interactions" value="157"/>
</dbReference>
<dbReference type="SMART" id="SM01219">
    <property type="entry name" value="Frataxin_Cyay"/>
    <property type="match status" value="1"/>
</dbReference>
<evidence type="ECO:0000256" key="12">
    <source>
        <dbReference type="ARBA" id="ARBA00047990"/>
    </source>
</evidence>
<dbReference type="OrthoDB" id="1897642at2759"/>
<dbReference type="GO" id="GO:0051537">
    <property type="term" value="F:2 iron, 2 sulfur cluster binding"/>
    <property type="evidence" value="ECO:0007669"/>
    <property type="project" value="TreeGrafter"/>
</dbReference>
<dbReference type="SUPFAM" id="SSF55387">
    <property type="entry name" value="Frataxin/Nqo15-like"/>
    <property type="match status" value="1"/>
</dbReference>
<keyword evidence="14" id="KW-1185">Reference proteome</keyword>
<evidence type="ECO:0000256" key="6">
    <source>
        <dbReference type="ARBA" id="ARBA00022496"/>
    </source>
</evidence>
<dbReference type="eggNOG" id="KOG3413">
    <property type="taxonomic scope" value="Eukaryota"/>
</dbReference>
<keyword evidence="7" id="KW-0809">Transit peptide</keyword>
<evidence type="ECO:0000256" key="11">
    <source>
        <dbReference type="ARBA" id="ARBA00023128"/>
    </source>
</evidence>
<dbReference type="Pfam" id="PF01491">
    <property type="entry name" value="Frataxin_Cyay"/>
    <property type="match status" value="1"/>
</dbReference>
<keyword evidence="10" id="KW-0406">Ion transport</keyword>
<evidence type="ECO:0000256" key="5">
    <source>
        <dbReference type="ARBA" id="ARBA00022448"/>
    </source>
</evidence>
<evidence type="ECO:0000256" key="2">
    <source>
        <dbReference type="ARBA" id="ARBA00008183"/>
    </source>
</evidence>
<dbReference type="GO" id="GO:0016226">
    <property type="term" value="P:iron-sulfur cluster assembly"/>
    <property type="evidence" value="ECO:0007669"/>
    <property type="project" value="InterPro"/>
</dbReference>
<dbReference type="NCBIfam" id="TIGR03422">
    <property type="entry name" value="mito_frataxin"/>
    <property type="match status" value="1"/>
</dbReference>
<keyword evidence="9" id="KW-0408">Iron</keyword>
<evidence type="ECO:0000313" key="13">
    <source>
        <dbReference type="EMBL" id="CCA77046.1"/>
    </source>
</evidence>
<dbReference type="GO" id="GO:0034986">
    <property type="term" value="F:iron chaperone activity"/>
    <property type="evidence" value="ECO:0007669"/>
    <property type="project" value="TreeGrafter"/>
</dbReference>
<comment type="similarity">
    <text evidence="2">Belongs to the frataxin family.</text>
</comment>
<keyword evidence="6" id="KW-0410">Iron transport</keyword>
<comment type="subcellular location">
    <subcellularLocation>
        <location evidence="1">Mitochondrion</location>
    </subcellularLocation>
</comment>
<keyword evidence="4" id="KW-0409">Iron storage</keyword>
<organism evidence="13 14">
    <name type="scientific">Serendipita indica (strain DSM 11827)</name>
    <name type="common">Root endophyte fungus</name>
    <name type="synonym">Piriformospora indica</name>
    <dbReference type="NCBI Taxonomy" id="1109443"/>
    <lineage>
        <taxon>Eukaryota</taxon>
        <taxon>Fungi</taxon>
        <taxon>Dikarya</taxon>
        <taxon>Basidiomycota</taxon>
        <taxon>Agaricomycotina</taxon>
        <taxon>Agaricomycetes</taxon>
        <taxon>Sebacinales</taxon>
        <taxon>Serendipitaceae</taxon>
        <taxon>Serendipita</taxon>
    </lineage>
</organism>
<dbReference type="GO" id="GO:0006826">
    <property type="term" value="P:iron ion transport"/>
    <property type="evidence" value="ECO:0007669"/>
    <property type="project" value="UniProtKB-KW"/>
</dbReference>
<dbReference type="GO" id="GO:0008199">
    <property type="term" value="F:ferric iron binding"/>
    <property type="evidence" value="ECO:0007669"/>
    <property type="project" value="InterPro"/>
</dbReference>
<evidence type="ECO:0000313" key="14">
    <source>
        <dbReference type="Proteomes" id="UP000007148"/>
    </source>
</evidence>
<comment type="caution">
    <text evidence="13">The sequence shown here is derived from an EMBL/GenBank/DDBJ whole genome shotgun (WGS) entry which is preliminary data.</text>
</comment>
<comment type="catalytic activity">
    <reaction evidence="12">
        <text>4 Fe(2+) + O2 + 4 H(+) = 4 Fe(3+) + 2 H2O</text>
        <dbReference type="Rhea" id="RHEA:11148"/>
        <dbReference type="ChEBI" id="CHEBI:15377"/>
        <dbReference type="ChEBI" id="CHEBI:15378"/>
        <dbReference type="ChEBI" id="CHEBI:15379"/>
        <dbReference type="ChEBI" id="CHEBI:29033"/>
        <dbReference type="ChEBI" id="CHEBI:29034"/>
        <dbReference type="EC" id="1.16.3.1"/>
    </reaction>
</comment>
<proteinExistence type="inferred from homology"/>
<dbReference type="InterPro" id="IPR020895">
    <property type="entry name" value="Frataxin_CS"/>
</dbReference>
<gene>
    <name evidence="13" type="ORF">PIIN_11031</name>
</gene>
<keyword evidence="11" id="KW-0496">Mitochondrion</keyword>
<dbReference type="EMBL" id="CAFZ01001218">
    <property type="protein sequence ID" value="CCA77046.1"/>
    <property type="molecule type" value="Genomic_DNA"/>
</dbReference>
<keyword evidence="5" id="KW-0813">Transport</keyword>
<dbReference type="GO" id="GO:0008198">
    <property type="term" value="F:ferrous iron binding"/>
    <property type="evidence" value="ECO:0007669"/>
    <property type="project" value="TreeGrafter"/>
</dbReference>
<dbReference type="GO" id="GO:0004322">
    <property type="term" value="F:ferroxidase activity"/>
    <property type="evidence" value="ECO:0007669"/>
    <property type="project" value="UniProtKB-EC"/>
</dbReference>
<evidence type="ECO:0000256" key="4">
    <source>
        <dbReference type="ARBA" id="ARBA00022434"/>
    </source>
</evidence>
<evidence type="ECO:0000256" key="10">
    <source>
        <dbReference type="ARBA" id="ARBA00023065"/>
    </source>
</evidence>
<dbReference type="AlphaFoldDB" id="G4U0F3"/>
<evidence type="ECO:0000256" key="9">
    <source>
        <dbReference type="ARBA" id="ARBA00023004"/>
    </source>
</evidence>
<accession>G4U0F3</accession>